<feature type="compositionally biased region" description="Low complexity" evidence="1">
    <location>
        <begin position="100"/>
        <end position="117"/>
    </location>
</feature>
<sequence length="146" mass="15577">MLVRLAHLAAANTLALLRLLPMSDRDEEIEILALRHQLLVLQRQVGKPAFTDTDRAILAGLLHHLPKDTLRSQAGTLLACDFFETPTSSRPAPRPGHACTSSPSSSTPPGASGSWASLRTPPRSGWCSSDAISSWTSRTRAAGPGC</sequence>
<name>A0A918E0H1_9ACTN</name>
<reference evidence="2" key="2">
    <citation type="submission" date="2020-09" db="EMBL/GenBank/DDBJ databases">
        <authorList>
            <person name="Sun Q."/>
            <person name="Zhou Y."/>
        </authorList>
    </citation>
    <scope>NUCLEOTIDE SEQUENCE</scope>
    <source>
        <strain evidence="2">CGMCC 4.7201</strain>
    </source>
</reference>
<organism evidence="2 3">
    <name type="scientific">Wenjunlia tyrosinilytica</name>
    <dbReference type="NCBI Taxonomy" id="1544741"/>
    <lineage>
        <taxon>Bacteria</taxon>
        <taxon>Bacillati</taxon>
        <taxon>Actinomycetota</taxon>
        <taxon>Actinomycetes</taxon>
        <taxon>Kitasatosporales</taxon>
        <taxon>Streptomycetaceae</taxon>
        <taxon>Wenjunlia</taxon>
    </lineage>
</organism>
<dbReference type="Proteomes" id="UP000641932">
    <property type="component" value="Unassembled WGS sequence"/>
</dbReference>
<protein>
    <submittedName>
        <fullName evidence="2">Uncharacterized protein</fullName>
    </submittedName>
</protein>
<evidence type="ECO:0000313" key="3">
    <source>
        <dbReference type="Proteomes" id="UP000641932"/>
    </source>
</evidence>
<proteinExistence type="predicted"/>
<gene>
    <name evidence="2" type="ORF">GCM10012280_58190</name>
</gene>
<dbReference type="AlphaFoldDB" id="A0A918E0H1"/>
<comment type="caution">
    <text evidence="2">The sequence shown here is derived from an EMBL/GenBank/DDBJ whole genome shotgun (WGS) entry which is preliminary data.</text>
</comment>
<reference evidence="2" key="1">
    <citation type="journal article" date="2014" name="Int. J. Syst. Evol. Microbiol.">
        <title>Complete genome sequence of Corynebacterium casei LMG S-19264T (=DSM 44701T), isolated from a smear-ripened cheese.</title>
        <authorList>
            <consortium name="US DOE Joint Genome Institute (JGI-PGF)"/>
            <person name="Walter F."/>
            <person name="Albersmeier A."/>
            <person name="Kalinowski J."/>
            <person name="Ruckert C."/>
        </authorList>
    </citation>
    <scope>NUCLEOTIDE SEQUENCE</scope>
    <source>
        <strain evidence="2">CGMCC 4.7201</strain>
    </source>
</reference>
<accession>A0A918E0H1</accession>
<feature type="compositionally biased region" description="Polar residues" evidence="1">
    <location>
        <begin position="126"/>
        <end position="139"/>
    </location>
</feature>
<evidence type="ECO:0000256" key="1">
    <source>
        <dbReference type="SAM" id="MobiDB-lite"/>
    </source>
</evidence>
<evidence type="ECO:0000313" key="2">
    <source>
        <dbReference type="EMBL" id="GGO97127.1"/>
    </source>
</evidence>
<feature type="region of interest" description="Disordered" evidence="1">
    <location>
        <begin position="86"/>
        <end position="146"/>
    </location>
</feature>
<dbReference type="EMBL" id="BMMS01000032">
    <property type="protein sequence ID" value="GGO97127.1"/>
    <property type="molecule type" value="Genomic_DNA"/>
</dbReference>
<keyword evidence="3" id="KW-1185">Reference proteome</keyword>